<dbReference type="Gene3D" id="2.40.30.170">
    <property type="match status" value="1"/>
</dbReference>
<feature type="coiled-coil region" evidence="1">
    <location>
        <begin position="139"/>
        <end position="192"/>
    </location>
</feature>
<dbReference type="GO" id="GO:0005886">
    <property type="term" value="C:plasma membrane"/>
    <property type="evidence" value="ECO:0007669"/>
    <property type="project" value="TreeGrafter"/>
</dbReference>
<dbReference type="Gene3D" id="1.10.287.470">
    <property type="entry name" value="Helix hairpin bin"/>
    <property type="match status" value="3"/>
</dbReference>
<dbReference type="SUPFAM" id="SSF111369">
    <property type="entry name" value="HlyD-like secretion proteins"/>
    <property type="match status" value="3"/>
</dbReference>
<protein>
    <submittedName>
        <fullName evidence="2">Uncharacterized protein</fullName>
    </submittedName>
</protein>
<gene>
    <name evidence="2" type="ORF">MNBD_ALPHA12-1196</name>
</gene>
<dbReference type="PANTHER" id="PTHR30438:SF2">
    <property type="entry name" value="MEMBRANE PROTEIN"/>
    <property type="match status" value="1"/>
</dbReference>
<sequence>MNEILAWITGLVALLLPGFGVTPAPQYNGYIEANYVYVAPASPGRIAAINVTEGTQIAKGTLLFSLEKDQYLASLRAAKARQSVAAANLVNMETGSRDQEVAVIRATLEKAMADQNLASVNFERTKQLDAQGLVPTAKLDADQARLTSANAQVAQLKAQLAVAELPARDAQLVAARASLDAARAEVDAAKIALANRTIAAPAGGLVERVFFRAGEVASTGSPVVVLLPPGQLKARFFIPEADRMAFKLGDRLALSCDGCPDNLEASLSYMSSDPQYTPPIIYSQDQRERMVFMAEARIEDGAGLLPGQPITMKVLP</sequence>
<reference evidence="2" key="1">
    <citation type="submission" date="2018-06" db="EMBL/GenBank/DDBJ databases">
        <authorList>
            <person name="Zhirakovskaya E."/>
        </authorList>
    </citation>
    <scope>NUCLEOTIDE SEQUENCE</scope>
</reference>
<evidence type="ECO:0000256" key="1">
    <source>
        <dbReference type="SAM" id="Coils"/>
    </source>
</evidence>
<dbReference type="AlphaFoldDB" id="A0A3B0U887"/>
<proteinExistence type="predicted"/>
<dbReference type="EMBL" id="UOEO01000208">
    <property type="protein sequence ID" value="VAW22662.1"/>
    <property type="molecule type" value="Genomic_DNA"/>
</dbReference>
<dbReference type="Gene3D" id="2.40.50.100">
    <property type="match status" value="2"/>
</dbReference>
<accession>A0A3B0U887</accession>
<evidence type="ECO:0000313" key="2">
    <source>
        <dbReference type="EMBL" id="VAW22662.1"/>
    </source>
</evidence>
<organism evidence="2">
    <name type="scientific">hydrothermal vent metagenome</name>
    <dbReference type="NCBI Taxonomy" id="652676"/>
    <lineage>
        <taxon>unclassified sequences</taxon>
        <taxon>metagenomes</taxon>
        <taxon>ecological metagenomes</taxon>
    </lineage>
</organism>
<name>A0A3B0U887_9ZZZZ</name>
<dbReference type="PANTHER" id="PTHR30438">
    <property type="entry name" value="36 KDA ANTIGEN-RELATED"/>
    <property type="match status" value="1"/>
</dbReference>
<keyword evidence="1" id="KW-0175">Coiled coil</keyword>